<evidence type="ECO:0000313" key="1">
    <source>
        <dbReference type="EMBL" id="KAJ0037484.1"/>
    </source>
</evidence>
<sequence>MTYAKKGWSYPNQNSMAAALSSVAHSFLNKIGSTQELRSRGCPRLFVLLACQSREPMETSRSTETKKEKKEKNYKLLFSQLFIGAEKFGKGLKENLSPQKKGDWKDLVLMSLSFAVYVYMSQRIVCAYCAWMSMPKQSW</sequence>
<dbReference type="Proteomes" id="UP001163603">
    <property type="component" value="Chromosome 6"/>
</dbReference>
<comment type="caution">
    <text evidence="1">The sequence shown here is derived from an EMBL/GenBank/DDBJ whole genome shotgun (WGS) entry which is preliminary data.</text>
</comment>
<name>A0ACC0YGS0_9ROSI</name>
<gene>
    <name evidence="1" type="ORF">Pint_23976</name>
</gene>
<protein>
    <submittedName>
        <fullName evidence="1">Uncharacterized protein</fullName>
    </submittedName>
</protein>
<evidence type="ECO:0000313" key="2">
    <source>
        <dbReference type="Proteomes" id="UP001163603"/>
    </source>
</evidence>
<proteinExistence type="predicted"/>
<accession>A0ACC0YGS0</accession>
<organism evidence="1 2">
    <name type="scientific">Pistacia integerrima</name>
    <dbReference type="NCBI Taxonomy" id="434235"/>
    <lineage>
        <taxon>Eukaryota</taxon>
        <taxon>Viridiplantae</taxon>
        <taxon>Streptophyta</taxon>
        <taxon>Embryophyta</taxon>
        <taxon>Tracheophyta</taxon>
        <taxon>Spermatophyta</taxon>
        <taxon>Magnoliopsida</taxon>
        <taxon>eudicotyledons</taxon>
        <taxon>Gunneridae</taxon>
        <taxon>Pentapetalae</taxon>
        <taxon>rosids</taxon>
        <taxon>malvids</taxon>
        <taxon>Sapindales</taxon>
        <taxon>Anacardiaceae</taxon>
        <taxon>Pistacia</taxon>
    </lineage>
</organism>
<dbReference type="EMBL" id="CM047741">
    <property type="protein sequence ID" value="KAJ0037484.1"/>
    <property type="molecule type" value="Genomic_DNA"/>
</dbReference>
<reference evidence="2" key="1">
    <citation type="journal article" date="2023" name="G3 (Bethesda)">
        <title>Genome assembly and association tests identify interacting loci associated with vigor, precocity, and sex in interspecific pistachio rootstocks.</title>
        <authorList>
            <person name="Palmer W."/>
            <person name="Jacygrad E."/>
            <person name="Sagayaradj S."/>
            <person name="Cavanaugh K."/>
            <person name="Han R."/>
            <person name="Bertier L."/>
            <person name="Beede B."/>
            <person name="Kafkas S."/>
            <person name="Golino D."/>
            <person name="Preece J."/>
            <person name="Michelmore R."/>
        </authorList>
    </citation>
    <scope>NUCLEOTIDE SEQUENCE [LARGE SCALE GENOMIC DNA]</scope>
</reference>
<keyword evidence="2" id="KW-1185">Reference proteome</keyword>